<dbReference type="InterPro" id="IPR040915">
    <property type="entry name" value="GK1464-like_dom"/>
</dbReference>
<keyword evidence="3" id="KW-1185">Reference proteome</keyword>
<reference evidence="2 3" key="1">
    <citation type="submission" date="2024-09" db="EMBL/GenBank/DDBJ databases">
        <authorList>
            <person name="Sun Q."/>
            <person name="Mori K."/>
        </authorList>
    </citation>
    <scope>NUCLEOTIDE SEQUENCE [LARGE SCALE GENOMIC DNA]</scope>
    <source>
        <strain evidence="2 3">CCM 7228</strain>
    </source>
</reference>
<dbReference type="Gene3D" id="3.30.70.1480">
    <property type="entry name" value="GK1464-like"/>
    <property type="match status" value="1"/>
</dbReference>
<sequence length="103" mass="12124">MEFLSREEVVRDLTDSMQSIMVQYDVEDIGVYEEEGEGNQYYMGYTIRKNGKVYMINTPYVKNEDHELAQQNQIWTIQEGTGESKGYQSLSDVFKKINERNLH</sequence>
<gene>
    <name evidence="2" type="ORF">ACFFIX_22020</name>
</gene>
<dbReference type="RefSeq" id="WP_378937889.1">
    <property type="nucleotide sequence ID" value="NZ_JBHLVO010000029.1"/>
</dbReference>
<dbReference type="InterPro" id="IPR028990">
    <property type="entry name" value="GK1464-like"/>
</dbReference>
<evidence type="ECO:0000259" key="1">
    <source>
        <dbReference type="Pfam" id="PF18681"/>
    </source>
</evidence>
<dbReference type="Pfam" id="PF18681">
    <property type="entry name" value="DUF5634"/>
    <property type="match status" value="1"/>
</dbReference>
<dbReference type="EMBL" id="JBHLVO010000029">
    <property type="protein sequence ID" value="MFC0274033.1"/>
    <property type="molecule type" value="Genomic_DNA"/>
</dbReference>
<evidence type="ECO:0000313" key="2">
    <source>
        <dbReference type="EMBL" id="MFC0274033.1"/>
    </source>
</evidence>
<dbReference type="SUPFAM" id="SSF143579">
    <property type="entry name" value="GK1464-like"/>
    <property type="match status" value="1"/>
</dbReference>
<comment type="caution">
    <text evidence="2">The sequence shown here is derived from an EMBL/GenBank/DDBJ whole genome shotgun (WGS) entry which is preliminary data.</text>
</comment>
<protein>
    <submittedName>
        <fullName evidence="2">DUF5634 family protein</fullName>
    </submittedName>
</protein>
<feature type="domain" description="GK1464-like" evidence="1">
    <location>
        <begin position="3"/>
        <end position="97"/>
    </location>
</feature>
<name>A0ABV6GKN9_9BACI</name>
<dbReference type="Proteomes" id="UP001589854">
    <property type="component" value="Unassembled WGS sequence"/>
</dbReference>
<accession>A0ABV6GKN9</accession>
<evidence type="ECO:0000313" key="3">
    <source>
        <dbReference type="Proteomes" id="UP001589854"/>
    </source>
</evidence>
<proteinExistence type="predicted"/>
<organism evidence="2 3">
    <name type="scientific">Metabacillus herbersteinensis</name>
    <dbReference type="NCBI Taxonomy" id="283816"/>
    <lineage>
        <taxon>Bacteria</taxon>
        <taxon>Bacillati</taxon>
        <taxon>Bacillota</taxon>
        <taxon>Bacilli</taxon>
        <taxon>Bacillales</taxon>
        <taxon>Bacillaceae</taxon>
        <taxon>Metabacillus</taxon>
    </lineage>
</organism>